<dbReference type="Proteomes" id="UP000245055">
    <property type="component" value="Unassembled WGS sequence"/>
</dbReference>
<accession>A0AAX1CAP3</accession>
<gene>
    <name evidence="2" type="ORF">D5077_09745</name>
    <name evidence="1" type="ORF">DF213_03545</name>
</gene>
<keyword evidence="4" id="KW-1185">Reference proteome</keyword>
<evidence type="ECO:0000313" key="3">
    <source>
        <dbReference type="Proteomes" id="UP000245055"/>
    </source>
</evidence>
<protein>
    <recommendedName>
        <fullName evidence="5">Secreted protein</fullName>
    </recommendedName>
</protein>
<sequence>MSLPLCYVVASISWIIGEAGSFFQHGARVVNPAPDITRETSCWRYHFIVQLAKNIRIVIVCTK</sequence>
<evidence type="ECO:0000313" key="4">
    <source>
        <dbReference type="Proteomes" id="UP000266633"/>
    </source>
</evidence>
<dbReference type="EMBL" id="QESZ01000004">
    <property type="protein sequence ID" value="PWD75195.1"/>
    <property type="molecule type" value="Genomic_DNA"/>
</dbReference>
<evidence type="ECO:0000313" key="1">
    <source>
        <dbReference type="EMBL" id="PWD75195.1"/>
    </source>
</evidence>
<dbReference type="AlphaFoldDB" id="A0AAX1CAP3"/>
<evidence type="ECO:0000313" key="2">
    <source>
        <dbReference type="EMBL" id="RJL73069.1"/>
    </source>
</evidence>
<name>A0AAX1CAP3_9GAMM</name>
<reference evidence="2 4" key="2">
    <citation type="submission" date="2018-09" db="EMBL/GenBank/DDBJ databases">
        <title>Phylogenetic diversity of Pectobacterium and Dickeya strains causing blackleg disease of potato in Morocco.</title>
        <authorList>
            <person name="Oulghazi S."/>
            <person name="Moumni M."/>
            <person name="Faure D."/>
        </authorList>
    </citation>
    <scope>NUCLEOTIDE SEQUENCE [LARGE SCALE GENOMIC DNA]</scope>
    <source>
        <strain evidence="2 4">S4.16.03.LID</strain>
    </source>
</reference>
<comment type="caution">
    <text evidence="1">The sequence shown here is derived from an EMBL/GenBank/DDBJ whole genome shotgun (WGS) entry which is preliminary data.</text>
</comment>
<reference evidence="1 3" key="1">
    <citation type="submission" date="2018-05" db="EMBL/GenBank/DDBJ databases">
        <title>Genomic diversity of pathogens causing Blackleg of Potato in Pakistan.</title>
        <authorList>
            <person name="Sarfraz S."/>
            <person name="Riaz K."/>
            <person name="Oulghazi S."/>
            <person name="Cigna J."/>
            <person name="Sahi S.T."/>
            <person name="Khan S.H."/>
            <person name="Hameed A."/>
            <person name="Faure D."/>
        </authorList>
    </citation>
    <scope>NUCLEOTIDE SEQUENCE [LARGE SCALE GENOMIC DNA]</scope>
    <source>
        <strain evidence="1 3">SS70</strain>
    </source>
</reference>
<evidence type="ECO:0008006" key="5">
    <source>
        <dbReference type="Google" id="ProtNLM"/>
    </source>
</evidence>
<dbReference type="EMBL" id="QZDO01000031">
    <property type="protein sequence ID" value="RJL73069.1"/>
    <property type="molecule type" value="Genomic_DNA"/>
</dbReference>
<organism evidence="1 3">
    <name type="scientific">Dickeya dianthicola</name>
    <dbReference type="NCBI Taxonomy" id="204039"/>
    <lineage>
        <taxon>Bacteria</taxon>
        <taxon>Pseudomonadati</taxon>
        <taxon>Pseudomonadota</taxon>
        <taxon>Gammaproteobacteria</taxon>
        <taxon>Enterobacterales</taxon>
        <taxon>Pectobacteriaceae</taxon>
        <taxon>Dickeya</taxon>
    </lineage>
</organism>
<proteinExistence type="predicted"/>
<dbReference type="Proteomes" id="UP000266633">
    <property type="component" value="Unassembled WGS sequence"/>
</dbReference>